<evidence type="ECO:0000256" key="7">
    <source>
        <dbReference type="ARBA" id="ARBA00023004"/>
    </source>
</evidence>
<evidence type="ECO:0000256" key="8">
    <source>
        <dbReference type="ARBA" id="ARBA00023014"/>
    </source>
</evidence>
<keyword evidence="2" id="KW-0285">Flavoprotein</keyword>
<name>A0ABM9DHQ1_9HYPH</name>
<keyword evidence="7" id="KW-0408">Iron</keyword>
<dbReference type="InterPro" id="IPR008333">
    <property type="entry name" value="Cbr1-like_FAD-bd_dom"/>
</dbReference>
<dbReference type="EMBL" id="CAKXZS010000004">
    <property type="protein sequence ID" value="CAH2395411.1"/>
    <property type="molecule type" value="Genomic_DNA"/>
</dbReference>
<keyword evidence="4" id="KW-0479">Metal-binding</keyword>
<feature type="domain" description="FAD-binding FR-type" evidence="9">
    <location>
        <begin position="24"/>
        <end position="107"/>
    </location>
</feature>
<comment type="caution">
    <text evidence="10">The sequence shown here is derived from an EMBL/GenBank/DDBJ whole genome shotgun (WGS) entry which is preliminary data.</text>
</comment>
<dbReference type="Pfam" id="PF00970">
    <property type="entry name" value="FAD_binding_6"/>
    <property type="match status" value="1"/>
</dbReference>
<keyword evidence="11" id="KW-1185">Reference proteome</keyword>
<dbReference type="InterPro" id="IPR017927">
    <property type="entry name" value="FAD-bd_FR_type"/>
</dbReference>
<evidence type="ECO:0000256" key="5">
    <source>
        <dbReference type="ARBA" id="ARBA00022827"/>
    </source>
</evidence>
<evidence type="ECO:0000256" key="6">
    <source>
        <dbReference type="ARBA" id="ARBA00023002"/>
    </source>
</evidence>
<keyword evidence="3" id="KW-0001">2Fe-2S</keyword>
<gene>
    <name evidence="10" type="ORF">MES4922_120149</name>
</gene>
<keyword evidence="8" id="KW-0411">Iron-sulfur</keyword>
<dbReference type="PANTHER" id="PTHR47354">
    <property type="entry name" value="NADH OXIDOREDUCTASE HCR"/>
    <property type="match status" value="1"/>
</dbReference>
<evidence type="ECO:0000313" key="10">
    <source>
        <dbReference type="EMBL" id="CAH2395411.1"/>
    </source>
</evidence>
<dbReference type="InterPro" id="IPR050415">
    <property type="entry name" value="MRET"/>
</dbReference>
<dbReference type="PANTHER" id="PTHR47354:SF6">
    <property type="entry name" value="NADH OXIDOREDUCTASE HCR"/>
    <property type="match status" value="1"/>
</dbReference>
<organism evidence="10 11">
    <name type="scientific">Mesorhizobium ventifaucium</name>
    <dbReference type="NCBI Taxonomy" id="666020"/>
    <lineage>
        <taxon>Bacteria</taxon>
        <taxon>Pseudomonadati</taxon>
        <taxon>Pseudomonadota</taxon>
        <taxon>Alphaproteobacteria</taxon>
        <taxon>Hyphomicrobiales</taxon>
        <taxon>Phyllobacteriaceae</taxon>
        <taxon>Mesorhizobium</taxon>
    </lineage>
</organism>
<comment type="cofactor">
    <cofactor evidence="1">
        <name>FAD</name>
        <dbReference type="ChEBI" id="CHEBI:57692"/>
    </cofactor>
</comment>
<evidence type="ECO:0000259" key="9">
    <source>
        <dbReference type="PROSITE" id="PS51384"/>
    </source>
</evidence>
<evidence type="ECO:0000256" key="3">
    <source>
        <dbReference type="ARBA" id="ARBA00022714"/>
    </source>
</evidence>
<dbReference type="RefSeq" id="WP_254023380.1">
    <property type="nucleotide sequence ID" value="NZ_CAKXZS010000004.1"/>
</dbReference>
<accession>A0ABM9DHQ1</accession>
<dbReference type="SUPFAM" id="SSF63380">
    <property type="entry name" value="Riboflavin synthase domain-like"/>
    <property type="match status" value="1"/>
</dbReference>
<dbReference type="PROSITE" id="PS51384">
    <property type="entry name" value="FAD_FR"/>
    <property type="match status" value="1"/>
</dbReference>
<proteinExistence type="predicted"/>
<evidence type="ECO:0000313" key="11">
    <source>
        <dbReference type="Proteomes" id="UP001152604"/>
    </source>
</evidence>
<keyword evidence="5" id="KW-0274">FAD</keyword>
<evidence type="ECO:0000256" key="4">
    <source>
        <dbReference type="ARBA" id="ARBA00022723"/>
    </source>
</evidence>
<dbReference type="EC" id="1.14.12.17" evidence="10"/>
<reference evidence="10" key="1">
    <citation type="submission" date="2022-03" db="EMBL/GenBank/DDBJ databases">
        <authorList>
            <person name="Brunel B."/>
        </authorList>
    </citation>
    <scope>NUCLEOTIDE SEQUENCE</scope>
    <source>
        <strain evidence="10">STM4922sample</strain>
    </source>
</reference>
<sequence>MNAHASFSTTYFAPAMRQRQWAEGSRQVVRCRRVIDETHDVKTFVLSAASGHMFSFSAGQYLVVHLTIDGTRVTRSYSVSSPPTRPLDLHITVKRMKGGLVSNWLHD</sequence>
<dbReference type="Gene3D" id="2.40.30.10">
    <property type="entry name" value="Translation factors"/>
    <property type="match status" value="1"/>
</dbReference>
<keyword evidence="6 10" id="KW-0560">Oxidoreductase</keyword>
<protein>
    <submittedName>
        <fullName evidence="10">Flavohemoprotein (Hemoglobin-like protein) (Flavohemoglobin) (Nitric oxide dioxygenase)</fullName>
        <ecNumber evidence="10">1.14.12.17</ecNumber>
    </submittedName>
</protein>
<evidence type="ECO:0000256" key="2">
    <source>
        <dbReference type="ARBA" id="ARBA00022630"/>
    </source>
</evidence>
<dbReference type="InterPro" id="IPR017938">
    <property type="entry name" value="Riboflavin_synthase-like_b-brl"/>
</dbReference>
<dbReference type="Proteomes" id="UP001152604">
    <property type="component" value="Unassembled WGS sequence"/>
</dbReference>
<evidence type="ECO:0000256" key="1">
    <source>
        <dbReference type="ARBA" id="ARBA00001974"/>
    </source>
</evidence>
<dbReference type="GO" id="GO:0008941">
    <property type="term" value="F:nitric oxide dioxygenase NAD(P)H activity"/>
    <property type="evidence" value="ECO:0007669"/>
    <property type="project" value="UniProtKB-EC"/>
</dbReference>